<feature type="domain" description="Dihydroorotase catalytic" evidence="7">
    <location>
        <begin position="50"/>
        <end position="237"/>
    </location>
</feature>
<dbReference type="InterPro" id="IPR032466">
    <property type="entry name" value="Metal_Hydrolase"/>
</dbReference>
<feature type="binding site" evidence="6">
    <location>
        <position position="95"/>
    </location>
    <ligand>
        <name>substrate</name>
    </ligand>
</feature>
<feature type="binding site" evidence="6">
    <location>
        <position position="278"/>
    </location>
    <ligand>
        <name>substrate</name>
    </ligand>
</feature>
<dbReference type="RefSeq" id="WP_377945202.1">
    <property type="nucleotide sequence ID" value="NZ_JBHUCX010000092.1"/>
</dbReference>
<keyword evidence="9" id="KW-1185">Reference proteome</keyword>
<evidence type="ECO:0000313" key="9">
    <source>
        <dbReference type="Proteomes" id="UP001597079"/>
    </source>
</evidence>
<sequence length="430" mass="45848">MKIRIDGGRLLDEQTGELYGANVYYDDVEGRILAIGRDLPSADKTIQLDGQLVLPGFIDMHVHLRDPGFTAKETLASGVQAAAAGGFTEVACMPNTSPATDTAAVVADIVGRSRDIGKAGVHPIACITVGQAGEALTDFAALKTAGAIALSDDGRGVQHGMRMLEAMTAAKTLEMPIVIHSEDETLSGDGVIHPDAARRLDLPGILGESEAAMIARDILLAERTGAHLHVCHVSTEQSVALIRWGKARGVRVTAEVTPHHLLLDESIITHDDAVFKVNPPLQSERDRLACLAGFLDGTLDIIATDHAPHTEAEKSLGIARAPFGMVGIETVFPLLYTYLVVPGIVSLPHLVWGMTRRPADAFGLPGGSLRAGAVADIAIVDIVQERAIEPAAFYSRGRNTPFAGWQVTGWTTHTIRRGKLIYQQGEERLA</sequence>
<feature type="binding site" evidence="6">
    <location>
        <position position="63"/>
    </location>
    <ligand>
        <name>Zn(2+)</name>
        <dbReference type="ChEBI" id="CHEBI:29105"/>
        <label>1</label>
    </ligand>
</feature>
<evidence type="ECO:0000256" key="3">
    <source>
        <dbReference type="ARBA" id="ARBA00022723"/>
    </source>
</evidence>
<dbReference type="HAMAP" id="MF_00220_B">
    <property type="entry name" value="PyrC_classI_B"/>
    <property type="match status" value="1"/>
</dbReference>
<dbReference type="PANTHER" id="PTHR43668">
    <property type="entry name" value="ALLANTOINASE"/>
    <property type="match status" value="1"/>
</dbReference>
<comment type="caution">
    <text evidence="8">The sequence shown here is derived from an EMBL/GenBank/DDBJ whole genome shotgun (WGS) entry which is preliminary data.</text>
</comment>
<comment type="pathway">
    <text evidence="6">Pyrimidine metabolism; UMP biosynthesis via de novo pathway; (S)-dihydroorotate from bicarbonate: step 3/3.</text>
</comment>
<feature type="binding site" evidence="6">
    <location>
        <begin position="323"/>
        <end position="324"/>
    </location>
    <ligand>
        <name>substrate</name>
    </ligand>
</feature>
<reference evidence="9" key="1">
    <citation type="journal article" date="2019" name="Int. J. Syst. Evol. Microbiol.">
        <title>The Global Catalogue of Microorganisms (GCM) 10K type strain sequencing project: providing services to taxonomists for standard genome sequencing and annotation.</title>
        <authorList>
            <consortium name="The Broad Institute Genomics Platform"/>
            <consortium name="The Broad Institute Genome Sequencing Center for Infectious Disease"/>
            <person name="Wu L."/>
            <person name="Ma J."/>
        </authorList>
    </citation>
    <scope>NUCLEOTIDE SEQUENCE [LARGE SCALE GENOMIC DNA]</scope>
    <source>
        <strain evidence="9">CGMCC 1.12286</strain>
    </source>
</reference>
<comment type="similarity">
    <text evidence="2 6">Belongs to the metallo-dependent hydrolases superfamily. DHOase family. Class I DHOase subfamily.</text>
</comment>
<proteinExistence type="inferred from homology"/>
<evidence type="ECO:0000256" key="4">
    <source>
        <dbReference type="ARBA" id="ARBA00022801"/>
    </source>
</evidence>
<dbReference type="Gene3D" id="3.20.20.140">
    <property type="entry name" value="Metal-dependent hydrolases"/>
    <property type="match status" value="1"/>
</dbReference>
<dbReference type="Gene3D" id="2.30.40.10">
    <property type="entry name" value="Urease, subunit C, domain 1"/>
    <property type="match status" value="1"/>
</dbReference>
<dbReference type="InterPro" id="IPR011059">
    <property type="entry name" value="Metal-dep_hydrolase_composite"/>
</dbReference>
<dbReference type="Proteomes" id="UP001597079">
    <property type="component" value="Unassembled WGS sequence"/>
</dbReference>
<dbReference type="InterPro" id="IPR024403">
    <property type="entry name" value="DHOase_cat"/>
</dbReference>
<dbReference type="InterPro" id="IPR004722">
    <property type="entry name" value="DHOase"/>
</dbReference>
<comment type="cofactor">
    <cofactor evidence="6">
        <name>Zn(2+)</name>
        <dbReference type="ChEBI" id="CHEBI:29105"/>
    </cofactor>
    <text evidence="6">Binds 2 Zn(2+) ions per subunit.</text>
</comment>
<evidence type="ECO:0000256" key="2">
    <source>
        <dbReference type="ARBA" id="ARBA00010286"/>
    </source>
</evidence>
<keyword evidence="4 6" id="KW-0378">Hydrolase</keyword>
<dbReference type="InterPro" id="IPR002195">
    <property type="entry name" value="Dihydroorotase_CS"/>
</dbReference>
<evidence type="ECO:0000256" key="5">
    <source>
        <dbReference type="ARBA" id="ARBA00022975"/>
    </source>
</evidence>
<keyword evidence="5 6" id="KW-0665">Pyrimidine biosynthesis</keyword>
<dbReference type="PROSITE" id="PS00482">
    <property type="entry name" value="DIHYDROOROTASE_1"/>
    <property type="match status" value="1"/>
</dbReference>
<feature type="binding site" evidence="6">
    <location>
        <position position="153"/>
    </location>
    <ligand>
        <name>Zn(2+)</name>
        <dbReference type="ChEBI" id="CHEBI:29105"/>
        <label>1</label>
    </ligand>
</feature>
<keyword evidence="6" id="KW-0862">Zinc</keyword>
<feature type="binding site" evidence="6">
    <location>
        <begin position="63"/>
        <end position="65"/>
    </location>
    <ligand>
        <name>substrate</name>
    </ligand>
</feature>
<name>A0ABW4JN92_9BACL</name>
<comment type="catalytic activity">
    <reaction evidence="6">
        <text>(S)-dihydroorotate + H2O = N-carbamoyl-L-aspartate + H(+)</text>
        <dbReference type="Rhea" id="RHEA:24296"/>
        <dbReference type="ChEBI" id="CHEBI:15377"/>
        <dbReference type="ChEBI" id="CHEBI:15378"/>
        <dbReference type="ChEBI" id="CHEBI:30864"/>
        <dbReference type="ChEBI" id="CHEBI:32814"/>
        <dbReference type="EC" id="3.5.2.3"/>
    </reaction>
</comment>
<accession>A0ABW4JN92</accession>
<evidence type="ECO:0000256" key="1">
    <source>
        <dbReference type="ARBA" id="ARBA00002368"/>
    </source>
</evidence>
<feature type="binding site" evidence="6">
    <location>
        <position position="153"/>
    </location>
    <ligand>
        <name>Zn(2+)</name>
        <dbReference type="ChEBI" id="CHEBI:29105"/>
        <label>2</label>
    </ligand>
</feature>
<dbReference type="PROSITE" id="PS00483">
    <property type="entry name" value="DIHYDROOROTASE_2"/>
    <property type="match status" value="1"/>
</dbReference>
<dbReference type="InterPro" id="IPR050138">
    <property type="entry name" value="DHOase/Allantoinase_Hydrolase"/>
</dbReference>
<organism evidence="8 9">
    <name type="scientific">Alicyclobacillus fodiniaquatilis</name>
    <dbReference type="NCBI Taxonomy" id="1661150"/>
    <lineage>
        <taxon>Bacteria</taxon>
        <taxon>Bacillati</taxon>
        <taxon>Bacillota</taxon>
        <taxon>Bacilli</taxon>
        <taxon>Bacillales</taxon>
        <taxon>Alicyclobacillaceae</taxon>
        <taxon>Alicyclobacillus</taxon>
    </lineage>
</organism>
<dbReference type="EMBL" id="JBHUCX010000092">
    <property type="protein sequence ID" value="MFD1677295.1"/>
    <property type="molecule type" value="Genomic_DNA"/>
</dbReference>
<protein>
    <recommendedName>
        <fullName evidence="6">Dihydroorotase</fullName>
        <shortName evidence="6">DHOase</shortName>
        <ecNumber evidence="6">3.5.2.3</ecNumber>
    </recommendedName>
</protein>
<feature type="binding site" evidence="6">
    <location>
        <position position="61"/>
    </location>
    <ligand>
        <name>Zn(2+)</name>
        <dbReference type="ChEBI" id="CHEBI:29105"/>
        <label>1</label>
    </ligand>
</feature>
<dbReference type="PANTHER" id="PTHR43668:SF2">
    <property type="entry name" value="ALLANTOINASE"/>
    <property type="match status" value="1"/>
</dbReference>
<evidence type="ECO:0000313" key="8">
    <source>
        <dbReference type="EMBL" id="MFD1677295.1"/>
    </source>
</evidence>
<dbReference type="SUPFAM" id="SSF51556">
    <property type="entry name" value="Metallo-dependent hydrolases"/>
    <property type="match status" value="1"/>
</dbReference>
<feature type="binding site" evidence="6">
    <location>
        <position position="305"/>
    </location>
    <ligand>
        <name>Zn(2+)</name>
        <dbReference type="ChEBI" id="CHEBI:29105"/>
        <label>1</label>
    </ligand>
</feature>
<evidence type="ECO:0000259" key="7">
    <source>
        <dbReference type="Pfam" id="PF12890"/>
    </source>
</evidence>
<comment type="function">
    <text evidence="1 6">Catalyzes the reversible cyclization of carbamoyl aspartate to dihydroorotate.</text>
</comment>
<dbReference type="Pfam" id="PF12890">
    <property type="entry name" value="DHOase"/>
    <property type="match status" value="1"/>
</dbReference>
<dbReference type="NCBIfam" id="TIGR00857">
    <property type="entry name" value="pyrC_multi"/>
    <property type="match status" value="1"/>
</dbReference>
<dbReference type="GO" id="GO:0004151">
    <property type="term" value="F:dihydroorotase activity"/>
    <property type="evidence" value="ECO:0007669"/>
    <property type="project" value="UniProtKB-EC"/>
</dbReference>
<feature type="binding site" evidence="6">
    <location>
        <position position="180"/>
    </location>
    <ligand>
        <name>Zn(2+)</name>
        <dbReference type="ChEBI" id="CHEBI:29105"/>
        <label>2</label>
    </ligand>
</feature>
<evidence type="ECO:0000256" key="6">
    <source>
        <dbReference type="HAMAP-Rule" id="MF_00220"/>
    </source>
</evidence>
<keyword evidence="3 6" id="KW-0479">Metal-binding</keyword>
<feature type="active site" evidence="6">
    <location>
        <position position="305"/>
    </location>
</feature>
<feature type="binding site" evidence="6">
    <location>
        <position position="309"/>
    </location>
    <ligand>
        <name>substrate</name>
    </ligand>
</feature>
<dbReference type="CDD" id="cd01317">
    <property type="entry name" value="DHOase_IIa"/>
    <property type="match status" value="1"/>
</dbReference>
<feature type="binding site" evidence="6">
    <location>
        <position position="232"/>
    </location>
    <ligand>
        <name>Zn(2+)</name>
        <dbReference type="ChEBI" id="CHEBI:29105"/>
        <label>2</label>
    </ligand>
</feature>
<dbReference type="EC" id="3.5.2.3" evidence="6"/>
<gene>
    <name evidence="6" type="primary">pyrC</name>
    <name evidence="8" type="ORF">ACFSB2_21720</name>
</gene>
<dbReference type="SUPFAM" id="SSF51338">
    <property type="entry name" value="Composite domain of metallo-dependent hydrolases"/>
    <property type="match status" value="1"/>
</dbReference>